<dbReference type="PANTHER" id="PTHR47870:SF4">
    <property type="entry name" value="CYTOCHROME C-TYPE BIOGENESIS PROTEIN CYCH"/>
    <property type="match status" value="1"/>
</dbReference>
<dbReference type="InterPro" id="IPR056412">
    <property type="entry name" value="Ig_CycH"/>
</dbReference>
<evidence type="ECO:0000313" key="10">
    <source>
        <dbReference type="Proteomes" id="UP000197019"/>
    </source>
</evidence>
<feature type="domain" description="Cytochrome c-type biogenesis protein H Ig-like" evidence="7">
    <location>
        <begin position="304"/>
        <end position="411"/>
    </location>
</feature>
<evidence type="ECO:0000259" key="7">
    <source>
        <dbReference type="Pfam" id="PF23892"/>
    </source>
</evidence>
<feature type="transmembrane region" description="Helical" evidence="6">
    <location>
        <begin position="94"/>
        <end position="112"/>
    </location>
</feature>
<evidence type="ECO:0000259" key="8">
    <source>
        <dbReference type="Pfam" id="PF23914"/>
    </source>
</evidence>
<feature type="domain" description="Cytochrome c-type biogenesis protein H TPR" evidence="8">
    <location>
        <begin position="131"/>
        <end position="266"/>
    </location>
</feature>
<reference evidence="9 10" key="1">
    <citation type="submission" date="2017-06" db="EMBL/GenBank/DDBJ databases">
        <title>Genome Sequencing of the methanotroph Methylovulum psychrotolerants str. HV10-M2 isolated from a high-altitude environment.</title>
        <authorList>
            <person name="Mateos-Rivera A."/>
        </authorList>
    </citation>
    <scope>NUCLEOTIDE SEQUENCE [LARGE SCALE GENOMIC DNA]</scope>
    <source>
        <strain evidence="9 10">HV10_M2</strain>
    </source>
</reference>
<evidence type="ECO:0000256" key="4">
    <source>
        <dbReference type="ARBA" id="ARBA00022803"/>
    </source>
</evidence>
<keyword evidence="6" id="KW-0472">Membrane</keyword>
<dbReference type="PROSITE" id="PS50005">
    <property type="entry name" value="TPR"/>
    <property type="match status" value="1"/>
</dbReference>
<dbReference type="Gene3D" id="1.25.40.10">
    <property type="entry name" value="Tetratricopeptide repeat domain"/>
    <property type="match status" value="1"/>
</dbReference>
<dbReference type="EMBL" id="CP022129">
    <property type="protein sequence ID" value="ASF47790.1"/>
    <property type="molecule type" value="Genomic_DNA"/>
</dbReference>
<dbReference type="InterPro" id="IPR011990">
    <property type="entry name" value="TPR-like_helical_dom_sf"/>
</dbReference>
<organism evidence="9 10">
    <name type="scientific">Methylovulum psychrotolerans</name>
    <dbReference type="NCBI Taxonomy" id="1704499"/>
    <lineage>
        <taxon>Bacteria</taxon>
        <taxon>Pseudomonadati</taxon>
        <taxon>Pseudomonadota</taxon>
        <taxon>Gammaproteobacteria</taxon>
        <taxon>Methylococcales</taxon>
        <taxon>Methylococcaceae</taxon>
        <taxon>Methylovulum</taxon>
    </lineage>
</organism>
<dbReference type="Pfam" id="PF23892">
    <property type="entry name" value="Ig_CycH"/>
    <property type="match status" value="1"/>
</dbReference>
<dbReference type="OrthoDB" id="9776053at2"/>
<proteinExistence type="predicted"/>
<keyword evidence="3" id="KW-0201">Cytochrome c-type biogenesis</keyword>
<accession>A0A1Z4C2Q3</accession>
<protein>
    <submittedName>
        <fullName evidence="9">C-type cytochrome biogenesis protein CcmI</fullName>
    </submittedName>
</protein>
<feature type="repeat" description="TPR" evidence="5">
    <location>
        <begin position="160"/>
        <end position="193"/>
    </location>
</feature>
<evidence type="ECO:0000256" key="5">
    <source>
        <dbReference type="PROSITE-ProRule" id="PRU00339"/>
    </source>
</evidence>
<dbReference type="Pfam" id="PF23914">
    <property type="entry name" value="TPR_CcmH_CycH"/>
    <property type="match status" value="1"/>
</dbReference>
<dbReference type="SUPFAM" id="SSF48452">
    <property type="entry name" value="TPR-like"/>
    <property type="match status" value="1"/>
</dbReference>
<evidence type="ECO:0000256" key="3">
    <source>
        <dbReference type="ARBA" id="ARBA00022748"/>
    </source>
</evidence>
<keyword evidence="4 5" id="KW-0802">TPR repeat</keyword>
<dbReference type="InterPro" id="IPR017560">
    <property type="entry name" value="Cyt_c_biogenesis_CcmI"/>
</dbReference>
<dbReference type="InterPro" id="IPR051263">
    <property type="entry name" value="C-type_cytochrome_biogenesis"/>
</dbReference>
<dbReference type="InterPro" id="IPR019734">
    <property type="entry name" value="TPR_rpt"/>
</dbReference>
<keyword evidence="6" id="KW-1133">Transmembrane helix</keyword>
<evidence type="ECO:0000256" key="6">
    <source>
        <dbReference type="SAM" id="Phobius"/>
    </source>
</evidence>
<keyword evidence="10" id="KW-1185">Reference proteome</keyword>
<evidence type="ECO:0000256" key="1">
    <source>
        <dbReference type="ARBA" id="ARBA00004196"/>
    </source>
</evidence>
<dbReference type="NCBIfam" id="TIGR03142">
    <property type="entry name" value="cytochro_ccmI"/>
    <property type="match status" value="1"/>
</dbReference>
<dbReference type="GO" id="GO:0017004">
    <property type="term" value="P:cytochrome complex assembly"/>
    <property type="evidence" value="ECO:0007669"/>
    <property type="project" value="UniProtKB-KW"/>
</dbReference>
<name>A0A1Z4C2Q3_9GAMM</name>
<comment type="subcellular location">
    <subcellularLocation>
        <location evidence="1">Cell envelope</location>
    </subcellularLocation>
</comment>
<evidence type="ECO:0000313" key="9">
    <source>
        <dbReference type="EMBL" id="ASF47790.1"/>
    </source>
</evidence>
<dbReference type="AlphaFoldDB" id="A0A1Z4C2Q3"/>
<dbReference type="Proteomes" id="UP000197019">
    <property type="component" value="Chromosome"/>
</dbReference>
<dbReference type="InterPro" id="IPR056413">
    <property type="entry name" value="TPR_CcmH_CycH"/>
</dbReference>
<dbReference type="GO" id="GO:0005886">
    <property type="term" value="C:plasma membrane"/>
    <property type="evidence" value="ECO:0007669"/>
    <property type="project" value="TreeGrafter"/>
</dbReference>
<keyword evidence="6" id="KW-0812">Transmembrane</keyword>
<keyword evidence="2" id="KW-0677">Repeat</keyword>
<dbReference type="KEGG" id="mpsy:CEK71_17910"/>
<sequence length="415" mass="43955">MTVLFWLFAALMVLAALALIVPPLWRQRAVAAADMDGRNIAIAKIRLAELQEQREVGLLSPAQYTEQRTELELALADDLDIAAPTAAATPQSRWLVYALVLLIPLLAVSLYADLGTYQALEPTPEMLATTTPTAATPSIEQINQMVAKLAERMKTNPNDAEGWVMLGKSYKYLQQFPKAADAFGQAYRLLGDNSEVMLLYADALAFANNEQMAGKPAELAFKVLAKEPDNVTALWYGGMAKAQAGEAVEGVKLWRKLAALLPPGSQAQQETQAILAKLEATVPGGVPKEAGTAATPAPAAGVTLQVQVSLAASLQAAAAPDDTVFIYAQALTGPKMPLAIIRKRVADLPVTVSLSDAQAMLPTMKLSAFPSVKLLARVSKSGTATTEPGDLLGVIEPVATGSSQSQAIVIDTQVQ</sequence>
<dbReference type="GO" id="GO:0030313">
    <property type="term" value="C:cell envelope"/>
    <property type="evidence" value="ECO:0007669"/>
    <property type="project" value="UniProtKB-SubCell"/>
</dbReference>
<evidence type="ECO:0000256" key="2">
    <source>
        <dbReference type="ARBA" id="ARBA00022737"/>
    </source>
</evidence>
<gene>
    <name evidence="9" type="primary">ccmI</name>
    <name evidence="9" type="ORF">CEK71_17910</name>
</gene>
<dbReference type="PANTHER" id="PTHR47870">
    <property type="entry name" value="CYTOCHROME C-TYPE BIOGENESIS PROTEIN CCMH"/>
    <property type="match status" value="1"/>
</dbReference>